<feature type="compositionally biased region" description="Basic and acidic residues" evidence="1">
    <location>
        <begin position="1202"/>
        <end position="1211"/>
    </location>
</feature>
<gene>
    <name evidence="2" type="ORF">CCMP2556_LOCUS16691</name>
</gene>
<feature type="compositionally biased region" description="Basic and acidic residues" evidence="1">
    <location>
        <begin position="1307"/>
        <end position="1316"/>
    </location>
</feature>
<keyword evidence="3" id="KW-1185">Reference proteome</keyword>
<feature type="region of interest" description="Disordered" evidence="1">
    <location>
        <begin position="1440"/>
        <end position="1551"/>
    </location>
</feature>
<feature type="compositionally biased region" description="Polar residues" evidence="1">
    <location>
        <begin position="346"/>
        <end position="359"/>
    </location>
</feature>
<reference evidence="2 3" key="1">
    <citation type="submission" date="2024-02" db="EMBL/GenBank/DDBJ databases">
        <authorList>
            <person name="Chen Y."/>
            <person name="Shah S."/>
            <person name="Dougan E. K."/>
            <person name="Thang M."/>
            <person name="Chan C."/>
        </authorList>
    </citation>
    <scope>NUCLEOTIDE SEQUENCE [LARGE SCALE GENOMIC DNA]</scope>
</reference>
<proteinExistence type="predicted"/>
<dbReference type="EMBL" id="CAXAMN010008958">
    <property type="protein sequence ID" value="CAK9027247.1"/>
    <property type="molecule type" value="Genomic_DNA"/>
</dbReference>
<feature type="region of interest" description="Disordered" evidence="1">
    <location>
        <begin position="1101"/>
        <end position="1129"/>
    </location>
</feature>
<accession>A0ABP0KMN4</accession>
<dbReference type="Proteomes" id="UP001642484">
    <property type="component" value="Unassembled WGS sequence"/>
</dbReference>
<organism evidence="2 3">
    <name type="scientific">Durusdinium trenchii</name>
    <dbReference type="NCBI Taxonomy" id="1381693"/>
    <lineage>
        <taxon>Eukaryota</taxon>
        <taxon>Sar</taxon>
        <taxon>Alveolata</taxon>
        <taxon>Dinophyceae</taxon>
        <taxon>Suessiales</taxon>
        <taxon>Symbiodiniaceae</taxon>
        <taxon>Durusdinium</taxon>
    </lineage>
</organism>
<feature type="compositionally biased region" description="Basic and acidic residues" evidence="1">
    <location>
        <begin position="1222"/>
        <end position="1252"/>
    </location>
</feature>
<evidence type="ECO:0000313" key="2">
    <source>
        <dbReference type="EMBL" id="CAK9027247.1"/>
    </source>
</evidence>
<evidence type="ECO:0000313" key="3">
    <source>
        <dbReference type="Proteomes" id="UP001642484"/>
    </source>
</evidence>
<feature type="compositionally biased region" description="Basic and acidic residues" evidence="1">
    <location>
        <begin position="1101"/>
        <end position="1124"/>
    </location>
</feature>
<feature type="compositionally biased region" description="Polar residues" evidence="1">
    <location>
        <begin position="1486"/>
        <end position="1496"/>
    </location>
</feature>
<feature type="compositionally biased region" description="Basic and acidic residues" evidence="1">
    <location>
        <begin position="1335"/>
        <end position="1345"/>
    </location>
</feature>
<protein>
    <submittedName>
        <fullName evidence="2">Uncharacterized protein</fullName>
    </submittedName>
</protein>
<feature type="compositionally biased region" description="Basic and acidic residues" evidence="1">
    <location>
        <begin position="1527"/>
        <end position="1538"/>
    </location>
</feature>
<sequence>MLQKGLAEKVAIDVTLEECPGRCVQTPRMTTSSKELETRDVSTFKRGRMGGRENAAKQSSVLGKARALRLSRNSTSREPSKENLCGIVLSGSELSPRVSSGKEPRLEGEGQQQLWIGAAKDGSGLVPLNDTFNGEVEVQHAKVMELSAAGTTAAKSFSRDSAEVCSFELIERDKEQPWRSLKGFCCVDPVARKHLQYNATFPIDFIDNYVTDRWQDPGGLTKEEMEQPDAGRLVGFDKKFWPSTGVAISMVHNGFRLGKTTDGSGDLRVVSTPNGLVKSSVIRRTPKPWNPVYTSMVTDLPYKLTEVQKERAKDCSWTCSRTQNVERYAVDHGDSEEEQPTMDMGQPNQQETEFEQTPSSKKNFKTLVSAVVNDYQWEQDLYDDLDDEEMALENFENEEYEDIEELTRTPEPYGKLLSTRSVFDWRPAQMPVFTQDLSVQIIFRIVWTLLDTASGFGSSAELAYVRSGCSLLVRLAALMTLTVPALVWVLRACVRRCGLPGLANALLAAQEKYALSAADFTPRTDAKLDQFAVESRTGKTVAEQRPTAPTSYCVEAGDTGESGSGAGATLPIGDLMAKNKLGGCDLASSLGLGQQLVSSGFGLLNMLASSGFGVLGMVAKGSYSGGTGITGGGLWIHSLCHGYWFVEMSTIAGCNLLALELELHWRFVGELKEELRKIKKLAGRESMTLEDLKFYALMPNDKGNPSMKLLRRGGLKRMKLEGRESTAEKTALVKFKTERTAEELERARQNLLVMKVELVKRTGRWTSSAVQRYLRDSVDVLAGLAKKMDEFVFGKAVDRELKVLGNKLLGKAQIKVSEDDLKAEHRHGERELRSALRALGPNPVESNGSGALVDLLVVGLQEELASTQEACWWLRLGQCGGWEREELTGIADTRAPWLMDDPNVLREKKRTTMTLRECKRPYIPQRAASDALKTLKDKMDHVDTQPWEELVTEMDMLGNEFAELLTLAEEEDRIALEQGRMAARGFVAEHGNPVSEVIPSKEELEKLVSVLNAEVDYWKLFPEPRGFEDFKAPIPEVGTYGPVLEGCETDWQEDCAGQNHQSSRLLVGCSAMQQLGLDQSWITNFVNLPDNRVRARARSGDRYMGKDGDVDDTKVDTPPKRGDALGDWSTPQGMIQAVKKAKGLGKAIPRELAQALASTLKGMKGKGKGLHQGERETAMPSFEPVASSGWLHTKRLGKQNHHSAENKRDEVEAIEDSQPSCDGEKRKPEPTDEETPDKRAEVPKRMKKKIPDQEEAEAVPEESKQKKKKKKDEELDENGEALNGKESQAKKKKKPIADEADADLEMEPPKMKKPKNDGGVSGDRLHDGPKKKRGDAHDDKEEAQPRKAKVPRGIQAEEPEAEVMTPTEKQAKRKEKNKKANEIQEGDMADLSKQMETEAMQVAMYGSVPIDVAEGEEGGQDLDGEELDLEDWEHQELLVDDREGVPSQGLMDVEGMSAEAIREAKSTPAKEEKNGNSDEKDDKEGGQQNQQKTTVSAAVAVNSGDPADAPDPEVVAAKKAALTSKVDGMRPLDQRPDGDDSSSTASSKKGKGMLARNCRALMAMRMEQAMVDGKKNYEIQREYESEKSDVQDCAGRWPTADAWGREFSEDYEILKTKEEWVAVHGDAALTRIPGFMPYRIPYGARASPKLFTAKVLCHGGTTQYCVAVIFAVVDEMQQDYRAAGQVS</sequence>
<evidence type="ECO:0000256" key="1">
    <source>
        <dbReference type="SAM" id="MobiDB-lite"/>
    </source>
</evidence>
<feature type="region of interest" description="Disordered" evidence="1">
    <location>
        <begin position="1197"/>
        <end position="1390"/>
    </location>
</feature>
<feature type="region of interest" description="Disordered" evidence="1">
    <location>
        <begin position="1161"/>
        <end position="1185"/>
    </location>
</feature>
<name>A0ABP0KMN4_9DINO</name>
<feature type="compositionally biased region" description="Basic and acidic residues" evidence="1">
    <location>
        <begin position="1460"/>
        <end position="1485"/>
    </location>
</feature>
<feature type="region of interest" description="Disordered" evidence="1">
    <location>
        <begin position="332"/>
        <end position="359"/>
    </location>
</feature>
<comment type="caution">
    <text evidence="2">The sequence shown here is derived from an EMBL/GenBank/DDBJ whole genome shotgun (WGS) entry which is preliminary data.</text>
</comment>